<evidence type="ECO:0000313" key="4">
    <source>
        <dbReference type="Proteomes" id="UP001162881"/>
    </source>
</evidence>
<evidence type="ECO:0000313" key="3">
    <source>
        <dbReference type="EMBL" id="MCJ2182891.1"/>
    </source>
</evidence>
<dbReference type="Pfam" id="PF13561">
    <property type="entry name" value="adh_short_C2"/>
    <property type="match status" value="1"/>
</dbReference>
<proteinExistence type="inferred from homology"/>
<dbReference type="InterPro" id="IPR020904">
    <property type="entry name" value="Sc_DH/Rdtase_CS"/>
</dbReference>
<dbReference type="PROSITE" id="PS00061">
    <property type="entry name" value="ADH_SHORT"/>
    <property type="match status" value="1"/>
</dbReference>
<dbReference type="EMBL" id="JALHLF010000028">
    <property type="protein sequence ID" value="MCJ2182891.1"/>
    <property type="molecule type" value="Genomic_DNA"/>
</dbReference>
<dbReference type="PANTHER" id="PTHR24321">
    <property type="entry name" value="DEHYDROGENASES, SHORT CHAIN"/>
    <property type="match status" value="1"/>
</dbReference>
<evidence type="ECO:0000256" key="2">
    <source>
        <dbReference type="ARBA" id="ARBA00023002"/>
    </source>
</evidence>
<organism evidence="3 4">
    <name type="scientific">Novosphingobium organovorum</name>
    <dbReference type="NCBI Taxonomy" id="2930092"/>
    <lineage>
        <taxon>Bacteria</taxon>
        <taxon>Pseudomonadati</taxon>
        <taxon>Pseudomonadota</taxon>
        <taxon>Alphaproteobacteria</taxon>
        <taxon>Sphingomonadales</taxon>
        <taxon>Sphingomonadaceae</taxon>
        <taxon>Novosphingobium</taxon>
    </lineage>
</organism>
<gene>
    <name evidence="3" type="ORF">MTR62_09335</name>
</gene>
<evidence type="ECO:0000256" key="1">
    <source>
        <dbReference type="ARBA" id="ARBA00006484"/>
    </source>
</evidence>
<accession>A0ABT0BCW2</accession>
<reference evidence="3" key="1">
    <citation type="submission" date="2022-03" db="EMBL/GenBank/DDBJ databases">
        <title>Identification of a novel bacterium isolated from mangrove sediments.</title>
        <authorList>
            <person name="Pan X."/>
        </authorList>
    </citation>
    <scope>NUCLEOTIDE SEQUENCE</scope>
    <source>
        <strain evidence="3">B1949</strain>
    </source>
</reference>
<keyword evidence="2" id="KW-0560">Oxidoreductase</keyword>
<dbReference type="CDD" id="cd05233">
    <property type="entry name" value="SDR_c"/>
    <property type="match status" value="1"/>
</dbReference>
<dbReference type="PANTHER" id="PTHR24321:SF14">
    <property type="entry name" value="SHORT-CHAIN TYPE DEHYDROGENASE_REDUCTASE BLR2146-RELATED"/>
    <property type="match status" value="1"/>
</dbReference>
<dbReference type="Gene3D" id="3.40.50.720">
    <property type="entry name" value="NAD(P)-binding Rossmann-like Domain"/>
    <property type="match status" value="1"/>
</dbReference>
<name>A0ABT0BCW2_9SPHN</name>
<dbReference type="PRINTS" id="PR00081">
    <property type="entry name" value="GDHRDH"/>
</dbReference>
<dbReference type="RefSeq" id="WP_244019627.1">
    <property type="nucleotide sequence ID" value="NZ_JALHLF010000028.1"/>
</dbReference>
<dbReference type="InterPro" id="IPR036291">
    <property type="entry name" value="NAD(P)-bd_dom_sf"/>
</dbReference>
<protein>
    <submittedName>
        <fullName evidence="3">SDR family oxidoreductase</fullName>
    </submittedName>
</protein>
<keyword evidence="4" id="KW-1185">Reference proteome</keyword>
<dbReference type="Proteomes" id="UP001162881">
    <property type="component" value="Unassembled WGS sequence"/>
</dbReference>
<dbReference type="InterPro" id="IPR002347">
    <property type="entry name" value="SDR_fam"/>
</dbReference>
<comment type="caution">
    <text evidence="3">The sequence shown here is derived from an EMBL/GenBank/DDBJ whole genome shotgun (WGS) entry which is preliminary data.</text>
</comment>
<dbReference type="SUPFAM" id="SSF51735">
    <property type="entry name" value="NAD(P)-binding Rossmann-fold domains"/>
    <property type="match status" value="1"/>
</dbReference>
<comment type="similarity">
    <text evidence="1">Belongs to the short-chain dehydrogenases/reductases (SDR) family.</text>
</comment>
<sequence>MQKRLEGKSILVAGAGGIGSALAQRYALEGASVVLGDIDLPSARATVDAIVQAGGEACAVELDGAQEESIRAAVATACDRYGGLDGLHANFATLIDCDPQAGVLELPMEVYDETMRVNARGFFLCTRAVLPALIERGGGSIVYTSSAAGNGGPITQSAYAMSKSAGHALMRHVAARYGAMDVRANTIAPAMTLHPRLEAQIPATFIEWAKSAAKIKSRVGRPDDIAAMGALLLSDEGSYITGQVISIDGGTTMRP</sequence>